<evidence type="ECO:0000313" key="2">
    <source>
        <dbReference type="EMBL" id="GAA5047771.1"/>
    </source>
</evidence>
<dbReference type="InterPro" id="IPR013786">
    <property type="entry name" value="AcylCoA_DH/ox_N"/>
</dbReference>
<accession>A0ABP9JYV4</accession>
<keyword evidence="3" id="KW-1185">Reference proteome</keyword>
<dbReference type="Gene3D" id="1.10.540.10">
    <property type="entry name" value="Acyl-CoA dehydrogenase/oxidase, N-terminal domain"/>
    <property type="match status" value="1"/>
</dbReference>
<dbReference type="InterPro" id="IPR046373">
    <property type="entry name" value="Acyl-CoA_Oxase/DH_mid-dom_sf"/>
</dbReference>
<protein>
    <recommendedName>
        <fullName evidence="1">Acyl-CoA dehydrogenase/oxidase N-terminal domain-containing protein</fullName>
    </recommendedName>
</protein>
<dbReference type="Gene3D" id="1.20.140.10">
    <property type="entry name" value="Butyryl-CoA Dehydrogenase, subunit A, domain 3"/>
    <property type="match status" value="1"/>
</dbReference>
<dbReference type="Gene3D" id="2.40.110.10">
    <property type="entry name" value="Butyryl-CoA Dehydrogenase, subunit A, domain 2"/>
    <property type="match status" value="1"/>
</dbReference>
<name>A0ABP9JYV4_9SPHN</name>
<comment type="caution">
    <text evidence="2">The sequence shown here is derived from an EMBL/GenBank/DDBJ whole genome shotgun (WGS) entry which is preliminary data.</text>
</comment>
<organism evidence="2 3">
    <name type="scientific">Erythrobacter westpacificensis</name>
    <dbReference type="NCBI Taxonomy" id="1055231"/>
    <lineage>
        <taxon>Bacteria</taxon>
        <taxon>Pseudomonadati</taxon>
        <taxon>Pseudomonadota</taxon>
        <taxon>Alphaproteobacteria</taxon>
        <taxon>Sphingomonadales</taxon>
        <taxon>Erythrobacteraceae</taxon>
        <taxon>Erythrobacter/Porphyrobacter group</taxon>
        <taxon>Erythrobacter</taxon>
    </lineage>
</organism>
<reference evidence="3" key="1">
    <citation type="journal article" date="2019" name="Int. J. Syst. Evol. Microbiol.">
        <title>The Global Catalogue of Microorganisms (GCM) 10K type strain sequencing project: providing services to taxonomists for standard genome sequencing and annotation.</title>
        <authorList>
            <consortium name="The Broad Institute Genomics Platform"/>
            <consortium name="The Broad Institute Genome Sequencing Center for Infectious Disease"/>
            <person name="Wu L."/>
            <person name="Ma J."/>
        </authorList>
    </citation>
    <scope>NUCLEOTIDE SEQUENCE [LARGE SCALE GENOMIC DNA]</scope>
    <source>
        <strain evidence="3">JCM 18014</strain>
    </source>
</reference>
<evidence type="ECO:0000313" key="3">
    <source>
        <dbReference type="Proteomes" id="UP001500518"/>
    </source>
</evidence>
<dbReference type="Proteomes" id="UP001500518">
    <property type="component" value="Unassembled WGS sequence"/>
</dbReference>
<evidence type="ECO:0000259" key="1">
    <source>
        <dbReference type="Pfam" id="PF02771"/>
    </source>
</evidence>
<dbReference type="EMBL" id="BAABHV010000004">
    <property type="protein sequence ID" value="GAA5047771.1"/>
    <property type="molecule type" value="Genomic_DNA"/>
</dbReference>
<dbReference type="Pfam" id="PF02771">
    <property type="entry name" value="Acyl-CoA_dh_N"/>
    <property type="match status" value="1"/>
</dbReference>
<dbReference type="InterPro" id="IPR037069">
    <property type="entry name" value="AcylCoA_DH/ox_N_sf"/>
</dbReference>
<feature type="domain" description="Acyl-CoA dehydrogenase/oxidase N-terminal" evidence="1">
    <location>
        <begin position="28"/>
        <end position="129"/>
    </location>
</feature>
<gene>
    <name evidence="2" type="ORF">GCM10023208_04390</name>
</gene>
<dbReference type="SUPFAM" id="SSF47203">
    <property type="entry name" value="Acyl-CoA dehydrogenase C-terminal domain-like"/>
    <property type="match status" value="1"/>
</dbReference>
<dbReference type="SUPFAM" id="SSF56645">
    <property type="entry name" value="Acyl-CoA dehydrogenase NM domain-like"/>
    <property type="match status" value="1"/>
</dbReference>
<dbReference type="InterPro" id="IPR036250">
    <property type="entry name" value="AcylCo_DH-like_C"/>
</dbReference>
<dbReference type="InterPro" id="IPR009100">
    <property type="entry name" value="AcylCoA_DH/oxidase_NM_dom_sf"/>
</dbReference>
<proteinExistence type="predicted"/>
<sequence>MPKHVCMDASIPGRCMIAPRPDPRKEMLAAIAARAAASDRMGGDLSHDVAALHDAGWLASCLPLEHGGQGWGCAPEGVAGAFEALRDLGRVNLSVARLFEGHMNAVKLVALYGREDTQQRLAHSVHAGELLGVWGADDPASPLTLSNQPAGIVLGGAKRFASGLGLVRQVVVAINGEQGVLLALAPANDPSRCDPSGWNVSGMRATRSGRYDFTGGELADDAVLGELGDYSREPHFEGGIWRYCAAHCGGAEALFAHFREALQERGRIEDPHQLDRIATGAIALETMRLWLWRAARAVETRDAKPDTATLSLLARQVTEDNCRTVLALVERGLGMAAHEEGTAIERIRRDLGLFLCQAQPDAKRQRAARALAGRGLRAEDL</sequence>